<dbReference type="Pfam" id="PF01878">
    <property type="entry name" value="EVE"/>
    <property type="match status" value="1"/>
</dbReference>
<dbReference type="InterPro" id="IPR015947">
    <property type="entry name" value="PUA-like_sf"/>
</dbReference>
<gene>
    <name evidence="2" type="ORF">MON38_15045</name>
</gene>
<name>A0A9X1VH71_9BACT</name>
<dbReference type="InterPro" id="IPR002740">
    <property type="entry name" value="EVE_domain"/>
</dbReference>
<reference evidence="2" key="1">
    <citation type="submission" date="2022-03" db="EMBL/GenBank/DDBJ databases">
        <title>Bacterial whole genome sequence for Hymenobacter sp. DH14.</title>
        <authorList>
            <person name="Le V."/>
        </authorList>
    </citation>
    <scope>NUCLEOTIDE SEQUENCE</scope>
    <source>
        <strain evidence="2">DH14</strain>
    </source>
</reference>
<comment type="caution">
    <text evidence="2">The sequence shown here is derived from an EMBL/GenBank/DDBJ whole genome shotgun (WGS) entry which is preliminary data.</text>
</comment>
<accession>A0A9X1VH71</accession>
<dbReference type="Gene3D" id="3.10.590.10">
    <property type="entry name" value="ph1033 like domains"/>
    <property type="match status" value="1"/>
</dbReference>
<dbReference type="EMBL" id="JALBGC010000004">
    <property type="protein sequence ID" value="MCI1188742.1"/>
    <property type="molecule type" value="Genomic_DNA"/>
</dbReference>
<feature type="domain" description="EVE" evidence="1">
    <location>
        <begin position="3"/>
        <end position="45"/>
    </location>
</feature>
<protein>
    <submittedName>
        <fullName evidence="2">EVE domain-containing protein</fullName>
    </submittedName>
</protein>
<dbReference type="Proteomes" id="UP001139193">
    <property type="component" value="Unassembled WGS sequence"/>
</dbReference>
<evidence type="ECO:0000313" key="3">
    <source>
        <dbReference type="Proteomes" id="UP001139193"/>
    </source>
</evidence>
<sequence>MAALPRPLPLAELRTVPALVGLGLLRQPRLAVMPLTETEYLALLALSEQPIANS</sequence>
<keyword evidence="3" id="KW-1185">Reference proteome</keyword>
<proteinExistence type="predicted"/>
<evidence type="ECO:0000259" key="1">
    <source>
        <dbReference type="Pfam" id="PF01878"/>
    </source>
</evidence>
<organism evidence="2 3">
    <name type="scientific">Hymenobacter cyanobacteriorum</name>
    <dbReference type="NCBI Taxonomy" id="2926463"/>
    <lineage>
        <taxon>Bacteria</taxon>
        <taxon>Pseudomonadati</taxon>
        <taxon>Bacteroidota</taxon>
        <taxon>Cytophagia</taxon>
        <taxon>Cytophagales</taxon>
        <taxon>Hymenobacteraceae</taxon>
        <taxon>Hymenobacter</taxon>
    </lineage>
</organism>
<evidence type="ECO:0000313" key="2">
    <source>
        <dbReference type="EMBL" id="MCI1188742.1"/>
    </source>
</evidence>
<dbReference type="AlphaFoldDB" id="A0A9X1VH71"/>
<dbReference type="SUPFAM" id="SSF88697">
    <property type="entry name" value="PUA domain-like"/>
    <property type="match status" value="1"/>
</dbReference>